<dbReference type="AlphaFoldDB" id="A0A5E4MNF9"/>
<protein>
    <submittedName>
        <fullName evidence="1">Uncharacterized protein</fullName>
    </submittedName>
</protein>
<accession>A0A5E4MNF9</accession>
<evidence type="ECO:0000313" key="1">
    <source>
        <dbReference type="EMBL" id="VVC31371.1"/>
    </source>
</evidence>
<sequence>MKDKDVTYFQNLEKKYIAQPTLSTLFSVTSKLDNDGLRASYTISLLITKTGKPHTIGEDLILKAVKEVITTVLHKPAANIIRNIPWNNGSVQRRFDEMAENIEESLCSIVLFLEILFLHLTHCLSLM</sequence>
<organism evidence="1 2">
    <name type="scientific">Cinara cedri</name>
    <dbReference type="NCBI Taxonomy" id="506608"/>
    <lineage>
        <taxon>Eukaryota</taxon>
        <taxon>Metazoa</taxon>
        <taxon>Ecdysozoa</taxon>
        <taxon>Arthropoda</taxon>
        <taxon>Hexapoda</taxon>
        <taxon>Insecta</taxon>
        <taxon>Pterygota</taxon>
        <taxon>Neoptera</taxon>
        <taxon>Paraneoptera</taxon>
        <taxon>Hemiptera</taxon>
        <taxon>Sternorrhyncha</taxon>
        <taxon>Aphidomorpha</taxon>
        <taxon>Aphidoidea</taxon>
        <taxon>Aphididae</taxon>
        <taxon>Lachninae</taxon>
        <taxon>Cinara</taxon>
    </lineage>
</organism>
<gene>
    <name evidence="1" type="ORF">CINCED_3A025953</name>
</gene>
<dbReference type="Proteomes" id="UP000325440">
    <property type="component" value="Unassembled WGS sequence"/>
</dbReference>
<keyword evidence="2" id="KW-1185">Reference proteome</keyword>
<proteinExistence type="predicted"/>
<name>A0A5E4MNF9_9HEMI</name>
<dbReference type="EMBL" id="CABPRJ010000949">
    <property type="protein sequence ID" value="VVC31371.1"/>
    <property type="molecule type" value="Genomic_DNA"/>
</dbReference>
<dbReference type="OrthoDB" id="6615693at2759"/>
<dbReference type="PANTHER" id="PTHR45913">
    <property type="entry name" value="EPM2A-INTERACTING PROTEIN 1"/>
    <property type="match status" value="1"/>
</dbReference>
<reference evidence="1 2" key="1">
    <citation type="submission" date="2019-08" db="EMBL/GenBank/DDBJ databases">
        <authorList>
            <person name="Alioto T."/>
            <person name="Alioto T."/>
            <person name="Gomez Garrido J."/>
        </authorList>
    </citation>
    <scope>NUCLEOTIDE SEQUENCE [LARGE SCALE GENOMIC DNA]</scope>
</reference>
<evidence type="ECO:0000313" key="2">
    <source>
        <dbReference type="Proteomes" id="UP000325440"/>
    </source>
</evidence>
<dbReference type="PANTHER" id="PTHR45913:SF22">
    <property type="entry name" value="SCAN BOX DOMAIN-CONTAINING PROTEIN"/>
    <property type="match status" value="1"/>
</dbReference>